<dbReference type="SUPFAM" id="SSF103515">
    <property type="entry name" value="Autotransporter"/>
    <property type="match status" value="1"/>
</dbReference>
<keyword evidence="3" id="KW-1185">Reference proteome</keyword>
<dbReference type="EMBL" id="JACHXZ010000004">
    <property type="protein sequence ID" value="MBB3169747.1"/>
    <property type="molecule type" value="Genomic_DNA"/>
</dbReference>
<name>A0A839UWK7_9GAMM</name>
<keyword evidence="1" id="KW-0732">Signal</keyword>
<dbReference type="GO" id="GO:0009279">
    <property type="term" value="C:cell outer membrane"/>
    <property type="evidence" value="ECO:0007669"/>
    <property type="project" value="InterPro"/>
</dbReference>
<dbReference type="AlphaFoldDB" id="A0A839UWK7"/>
<organism evidence="2 3">
    <name type="scientific">Simiduia aestuariiviva</name>
    <dbReference type="NCBI Taxonomy" id="1510459"/>
    <lineage>
        <taxon>Bacteria</taxon>
        <taxon>Pseudomonadati</taxon>
        <taxon>Pseudomonadota</taxon>
        <taxon>Gammaproteobacteria</taxon>
        <taxon>Cellvibrionales</taxon>
        <taxon>Cellvibrionaceae</taxon>
        <taxon>Simiduia</taxon>
    </lineage>
</organism>
<sequence>MKPSLLFTSCLIASMSHAWADSAQFSGEFDQLEARSQGLLLWDGELFFGNASNRALVLKTAAELPNRLLGSHELQLLVQTALNNRWQVRAGVRMDTYPDPTRSWGVVSFTGENALGTALEITGFAHGENQSLLLGAEHVFQLKPRLELIPKAEVVFNSHDDVATSVGAGLSTLELGARLRYHYTAAVKPYVGINWITSYGNSRDLLNAEGARAQNFTLRAGFSWAF</sequence>
<evidence type="ECO:0000313" key="3">
    <source>
        <dbReference type="Proteomes" id="UP000559987"/>
    </source>
</evidence>
<feature type="signal peptide" evidence="1">
    <location>
        <begin position="1"/>
        <end position="20"/>
    </location>
</feature>
<evidence type="ECO:0000313" key="2">
    <source>
        <dbReference type="EMBL" id="MBB3169747.1"/>
    </source>
</evidence>
<reference evidence="2 3" key="1">
    <citation type="submission" date="2020-08" db="EMBL/GenBank/DDBJ databases">
        <title>Genomic Encyclopedia of Type Strains, Phase III (KMG-III): the genomes of soil and plant-associated and newly described type strains.</title>
        <authorList>
            <person name="Whitman W."/>
        </authorList>
    </citation>
    <scope>NUCLEOTIDE SEQUENCE [LARGE SCALE GENOMIC DNA]</scope>
    <source>
        <strain evidence="2 3">CECT 8571</strain>
    </source>
</reference>
<gene>
    <name evidence="2" type="ORF">FHS30_002960</name>
</gene>
<proteinExistence type="predicted"/>
<accession>A0A839UWK7</accession>
<feature type="chain" id="PRO_5032524201" evidence="1">
    <location>
        <begin position="21"/>
        <end position="226"/>
    </location>
</feature>
<dbReference type="Proteomes" id="UP000559987">
    <property type="component" value="Unassembled WGS sequence"/>
</dbReference>
<dbReference type="RefSeq" id="WP_183911238.1">
    <property type="nucleotide sequence ID" value="NZ_JACHXZ010000004.1"/>
</dbReference>
<dbReference type="Pfam" id="PF05275">
    <property type="entry name" value="CopB"/>
    <property type="match status" value="1"/>
</dbReference>
<comment type="caution">
    <text evidence="2">The sequence shown here is derived from an EMBL/GenBank/DDBJ whole genome shotgun (WGS) entry which is preliminary data.</text>
</comment>
<dbReference type="InterPro" id="IPR036709">
    <property type="entry name" value="Autotransporte_beta_dom_sf"/>
</dbReference>
<protein>
    <submittedName>
        <fullName evidence="2">Copper resistance protein B</fullName>
    </submittedName>
</protein>
<evidence type="ECO:0000256" key="1">
    <source>
        <dbReference type="SAM" id="SignalP"/>
    </source>
</evidence>
<dbReference type="GO" id="GO:0006878">
    <property type="term" value="P:intracellular copper ion homeostasis"/>
    <property type="evidence" value="ECO:0007669"/>
    <property type="project" value="InterPro"/>
</dbReference>
<dbReference type="GO" id="GO:0005507">
    <property type="term" value="F:copper ion binding"/>
    <property type="evidence" value="ECO:0007669"/>
    <property type="project" value="InterPro"/>
</dbReference>
<dbReference type="InterPro" id="IPR007939">
    <property type="entry name" value="Cu-R_B_prcur"/>
</dbReference>